<dbReference type="EMBL" id="HACG01047288">
    <property type="protein sequence ID" value="CEK94153.1"/>
    <property type="molecule type" value="Transcribed_RNA"/>
</dbReference>
<accession>A0A0B7BMG2</accession>
<protein>
    <submittedName>
        <fullName evidence="1">Uncharacterized protein</fullName>
    </submittedName>
</protein>
<sequence>MYKSDINALRGNICSEGFSEEDKGYFLSWLCKLCMPIYAAKLEDQTRNPISICCGFLHGLAVVVEDTPHSVPQ</sequence>
<reference evidence="1" key="1">
    <citation type="submission" date="2014-12" db="EMBL/GenBank/DDBJ databases">
        <title>Insight into the proteome of Arion vulgaris.</title>
        <authorList>
            <person name="Aradska J."/>
            <person name="Bulat T."/>
            <person name="Smidak R."/>
            <person name="Sarate P."/>
            <person name="Gangsoo J."/>
            <person name="Sialana F."/>
            <person name="Bilban M."/>
            <person name="Lubec G."/>
        </authorList>
    </citation>
    <scope>NUCLEOTIDE SEQUENCE</scope>
    <source>
        <tissue evidence="1">Skin</tissue>
    </source>
</reference>
<gene>
    <name evidence="1" type="primary">ORF199216</name>
</gene>
<organism evidence="1">
    <name type="scientific">Arion vulgaris</name>
    <dbReference type="NCBI Taxonomy" id="1028688"/>
    <lineage>
        <taxon>Eukaryota</taxon>
        <taxon>Metazoa</taxon>
        <taxon>Spiralia</taxon>
        <taxon>Lophotrochozoa</taxon>
        <taxon>Mollusca</taxon>
        <taxon>Gastropoda</taxon>
        <taxon>Heterobranchia</taxon>
        <taxon>Euthyneura</taxon>
        <taxon>Panpulmonata</taxon>
        <taxon>Eupulmonata</taxon>
        <taxon>Stylommatophora</taxon>
        <taxon>Helicina</taxon>
        <taxon>Arionoidea</taxon>
        <taxon>Arionidae</taxon>
        <taxon>Arion</taxon>
    </lineage>
</organism>
<evidence type="ECO:0000313" key="1">
    <source>
        <dbReference type="EMBL" id="CEK94153.1"/>
    </source>
</evidence>
<name>A0A0B7BMG2_9EUPU</name>
<feature type="non-terminal residue" evidence="1">
    <location>
        <position position="73"/>
    </location>
</feature>
<dbReference type="AlphaFoldDB" id="A0A0B7BMG2"/>
<proteinExistence type="predicted"/>